<dbReference type="Gene3D" id="3.40.50.300">
    <property type="entry name" value="P-loop containing nucleotide triphosphate hydrolases"/>
    <property type="match status" value="1"/>
</dbReference>
<dbReference type="Pfam" id="PF00931">
    <property type="entry name" value="NB-ARC"/>
    <property type="match status" value="1"/>
</dbReference>
<dbReference type="SUPFAM" id="SSF52540">
    <property type="entry name" value="P-loop containing nucleoside triphosphate hydrolases"/>
    <property type="match status" value="1"/>
</dbReference>
<evidence type="ECO:0000259" key="2">
    <source>
        <dbReference type="Pfam" id="PF00931"/>
    </source>
</evidence>
<organism evidence="3 4">
    <name type="scientific">Truncatella angustata</name>
    <dbReference type="NCBI Taxonomy" id="152316"/>
    <lineage>
        <taxon>Eukaryota</taxon>
        <taxon>Fungi</taxon>
        <taxon>Dikarya</taxon>
        <taxon>Ascomycota</taxon>
        <taxon>Pezizomycotina</taxon>
        <taxon>Sordariomycetes</taxon>
        <taxon>Xylariomycetidae</taxon>
        <taxon>Amphisphaeriales</taxon>
        <taxon>Sporocadaceae</taxon>
        <taxon>Truncatella</taxon>
    </lineage>
</organism>
<feature type="domain" description="NB-ARC" evidence="2">
    <location>
        <begin position="175"/>
        <end position="337"/>
    </location>
</feature>
<dbReference type="PANTHER" id="PTHR46082">
    <property type="entry name" value="ATP/GTP-BINDING PROTEIN-RELATED"/>
    <property type="match status" value="1"/>
</dbReference>
<keyword evidence="1" id="KW-0802">TPR repeat</keyword>
<sequence>MKLISLPRHGRCSFSRAYGSVEVGHFKSFLPLHRSSFFSVNGAFLGDKTSLENEIHGVTKIKIPALRGNPLDHFSIHERMNWAVNRRTTKEEDAAYCLLGIFDVYIPLIYGEGMSNATSRLLEAIDKRSGTPNVSCRPQKRYHLAPEASPEAHLVVPFGQNDEFVGRESILTELVDKILPRSNNNDCQRTVLEGLGGVGKTQIALEAVYRVRDQDPTCSVFWVPAVTLVTFENAYREIGEVLGTSGMDNDKADIKALVRRALEKSVTNWLLIIDNIDNIGLLVEGGLQDCIPFNRKGSILFTTRNHEVAVRLDIFKKHTFLVNDMREEEALELLQNGLEERQYRDTQATKDLIEQLVCLPLAIKQASAYMARTRITTVRYLELCRTSDDTQIRLLSTDFEERRRYSKDTNPITMTWLISFQHLAQSCLLAVDYLKFICLLAEKDIMFSLLQPGEDEQAKDEAVGVLEGYAFISVREHGDSFDIHRLVRLATRNWIKNEWEACCTRVIQQLAKVYPVPKHENRQVWMRYMPHAIVTIELYHKCTDKVIAADFLFVVADSYDEVGKYDEAEQIHRQALELKKSVLGVKHPSTLDSMNNLALVLRRLGRYDEAEQMHRQTLEIRKSGLGLEHPSTLNSMNNLGLVLDNLGRYDEAEQMHRQALELKNSVLGLEHPSTLSSMNNLALVLRCLGRYDEAEQMHRQELELTKSVFGLEHPLTLDSMNNLALVLDSLGRYDEAEQIHRQELELTKSGLGLEHPSTLSSMNNLGLVLVNLGRHDEAKQIHRQTLEMRKSVLGPDHPSTIQSHNNLQDLLDSLNVGNEDFSITGSDESEGKGGAIL</sequence>
<dbReference type="GO" id="GO:0043531">
    <property type="term" value="F:ADP binding"/>
    <property type="evidence" value="ECO:0007669"/>
    <property type="project" value="InterPro"/>
</dbReference>
<evidence type="ECO:0000313" key="4">
    <source>
        <dbReference type="Proteomes" id="UP000758603"/>
    </source>
</evidence>
<dbReference type="Gene3D" id="1.25.40.10">
    <property type="entry name" value="Tetratricopeptide repeat domain"/>
    <property type="match status" value="2"/>
</dbReference>
<dbReference type="InterPro" id="IPR027417">
    <property type="entry name" value="P-loop_NTPase"/>
</dbReference>
<dbReference type="GeneID" id="70132247"/>
<dbReference type="AlphaFoldDB" id="A0A9P8ZVR3"/>
<feature type="repeat" description="TPR" evidence="1">
    <location>
        <begin position="549"/>
        <end position="582"/>
    </location>
</feature>
<dbReference type="RefSeq" id="XP_045956538.1">
    <property type="nucleotide sequence ID" value="XM_046103355.1"/>
</dbReference>
<gene>
    <name evidence="3" type="ORF">BKA67DRAFT_573430</name>
</gene>
<comment type="caution">
    <text evidence="3">The sequence shown here is derived from an EMBL/GenBank/DDBJ whole genome shotgun (WGS) entry which is preliminary data.</text>
</comment>
<accession>A0A9P8ZVR3</accession>
<evidence type="ECO:0000256" key="1">
    <source>
        <dbReference type="PROSITE-ProRule" id="PRU00339"/>
    </source>
</evidence>
<dbReference type="InterPro" id="IPR053137">
    <property type="entry name" value="NLR-like"/>
</dbReference>
<dbReference type="SMART" id="SM00028">
    <property type="entry name" value="TPR"/>
    <property type="match status" value="6"/>
</dbReference>
<dbReference type="SUPFAM" id="SSF48452">
    <property type="entry name" value="TPR-like"/>
    <property type="match status" value="1"/>
</dbReference>
<dbReference type="Pfam" id="PF13374">
    <property type="entry name" value="TPR_10"/>
    <property type="match status" value="2"/>
</dbReference>
<proteinExistence type="predicted"/>
<dbReference type="InterPro" id="IPR011990">
    <property type="entry name" value="TPR-like_helical_dom_sf"/>
</dbReference>
<dbReference type="Proteomes" id="UP000758603">
    <property type="component" value="Unassembled WGS sequence"/>
</dbReference>
<dbReference type="Pfam" id="PF13424">
    <property type="entry name" value="TPR_12"/>
    <property type="match status" value="2"/>
</dbReference>
<dbReference type="PRINTS" id="PR00381">
    <property type="entry name" value="KINESINLIGHT"/>
</dbReference>
<dbReference type="PANTHER" id="PTHR46082:SF6">
    <property type="entry name" value="AAA+ ATPASE DOMAIN-CONTAINING PROTEIN-RELATED"/>
    <property type="match status" value="1"/>
</dbReference>
<dbReference type="OrthoDB" id="626167at2759"/>
<name>A0A9P8ZVR3_9PEZI</name>
<dbReference type="InterPro" id="IPR019734">
    <property type="entry name" value="TPR_rpt"/>
</dbReference>
<protein>
    <recommendedName>
        <fullName evidence="2">NB-ARC domain-containing protein</fullName>
    </recommendedName>
</protein>
<dbReference type="PROSITE" id="PS50005">
    <property type="entry name" value="TPR"/>
    <property type="match status" value="2"/>
</dbReference>
<feature type="repeat" description="TPR" evidence="1">
    <location>
        <begin position="633"/>
        <end position="666"/>
    </location>
</feature>
<reference evidence="3" key="1">
    <citation type="journal article" date="2021" name="Nat. Commun.">
        <title>Genetic determinants of endophytism in the Arabidopsis root mycobiome.</title>
        <authorList>
            <person name="Mesny F."/>
            <person name="Miyauchi S."/>
            <person name="Thiergart T."/>
            <person name="Pickel B."/>
            <person name="Atanasova L."/>
            <person name="Karlsson M."/>
            <person name="Huettel B."/>
            <person name="Barry K.W."/>
            <person name="Haridas S."/>
            <person name="Chen C."/>
            <person name="Bauer D."/>
            <person name="Andreopoulos W."/>
            <person name="Pangilinan J."/>
            <person name="LaButti K."/>
            <person name="Riley R."/>
            <person name="Lipzen A."/>
            <person name="Clum A."/>
            <person name="Drula E."/>
            <person name="Henrissat B."/>
            <person name="Kohler A."/>
            <person name="Grigoriev I.V."/>
            <person name="Martin F.M."/>
            <person name="Hacquard S."/>
        </authorList>
    </citation>
    <scope>NUCLEOTIDE SEQUENCE</scope>
    <source>
        <strain evidence="3">MPI-SDFR-AT-0073</strain>
    </source>
</reference>
<dbReference type="InterPro" id="IPR002182">
    <property type="entry name" value="NB-ARC"/>
</dbReference>
<keyword evidence="4" id="KW-1185">Reference proteome</keyword>
<dbReference type="EMBL" id="JAGPXC010000006">
    <property type="protein sequence ID" value="KAH6652260.1"/>
    <property type="molecule type" value="Genomic_DNA"/>
</dbReference>
<evidence type="ECO:0000313" key="3">
    <source>
        <dbReference type="EMBL" id="KAH6652260.1"/>
    </source>
</evidence>